<dbReference type="GeneID" id="28966739"/>
<evidence type="ECO:0000313" key="5">
    <source>
        <dbReference type="EMBL" id="WWC60448.1"/>
    </source>
</evidence>
<dbReference type="AlphaFoldDB" id="A0A1A6AAD3"/>
<reference evidence="5" key="2">
    <citation type="submission" date="2013-07" db="EMBL/GenBank/DDBJ databases">
        <authorList>
            <consortium name="The Broad Institute Genome Sequencing Platform"/>
            <person name="Cuomo C."/>
            <person name="Litvintseva A."/>
            <person name="Chen Y."/>
            <person name="Heitman J."/>
            <person name="Sun S."/>
            <person name="Springer D."/>
            <person name="Dromer F."/>
            <person name="Young S.K."/>
            <person name="Zeng Q."/>
            <person name="Gargeya S."/>
            <person name="Fitzgerald M."/>
            <person name="Abouelleil A."/>
            <person name="Alvarado L."/>
            <person name="Berlin A.M."/>
            <person name="Chapman S.B."/>
            <person name="Dewar J."/>
            <person name="Goldberg J."/>
            <person name="Griggs A."/>
            <person name="Gujja S."/>
            <person name="Hansen M."/>
            <person name="Howarth C."/>
            <person name="Imamovic A."/>
            <person name="Larimer J."/>
            <person name="McCowan C."/>
            <person name="Murphy C."/>
            <person name="Pearson M."/>
            <person name="Priest M."/>
            <person name="Roberts A."/>
            <person name="Saif S."/>
            <person name="Shea T."/>
            <person name="Sykes S."/>
            <person name="Wortman J."/>
            <person name="Nusbaum C."/>
            <person name="Birren B."/>
        </authorList>
    </citation>
    <scope>NUCLEOTIDE SEQUENCE</scope>
    <source>
        <strain evidence="5">CBS 10117</strain>
    </source>
</reference>
<proteinExistence type="predicted"/>
<dbReference type="OrthoDB" id="2564723at2759"/>
<dbReference type="Proteomes" id="UP000078595">
    <property type="component" value="Chromosome 3"/>
</dbReference>
<dbReference type="SUPFAM" id="SSF50685">
    <property type="entry name" value="Barwin-like endoglucanases"/>
    <property type="match status" value="1"/>
</dbReference>
<dbReference type="RefSeq" id="XP_018264860.1">
    <property type="nucleotide sequence ID" value="XM_018406366.1"/>
</dbReference>
<dbReference type="CDD" id="cd22191">
    <property type="entry name" value="DPBB_RlpA_EXP_N-like"/>
    <property type="match status" value="1"/>
</dbReference>
<dbReference type="KEGG" id="kdj:28966739"/>
<keyword evidence="1 3" id="KW-0732">Signal</keyword>
<dbReference type="STRING" id="1296121.A0A1A6AAD3"/>
<dbReference type="VEuPathDB" id="FungiDB:I303_03040"/>
<feature type="region of interest" description="Disordered" evidence="2">
    <location>
        <begin position="170"/>
        <end position="242"/>
    </location>
</feature>
<reference evidence="4" key="1">
    <citation type="submission" date="2013-07" db="EMBL/GenBank/DDBJ databases">
        <title>The Genome Sequence of Cryptococcus dejecticola CBS10117.</title>
        <authorList>
            <consortium name="The Broad Institute Genome Sequencing Platform"/>
            <person name="Cuomo C."/>
            <person name="Litvintseva A."/>
            <person name="Chen Y."/>
            <person name="Heitman J."/>
            <person name="Sun S."/>
            <person name="Springer D."/>
            <person name="Dromer F."/>
            <person name="Young S.K."/>
            <person name="Zeng Q."/>
            <person name="Gargeya S."/>
            <person name="Fitzgerald M."/>
            <person name="Abouelleil A."/>
            <person name="Alvarado L."/>
            <person name="Berlin A.M."/>
            <person name="Chapman S.B."/>
            <person name="Dewar J."/>
            <person name="Goldberg J."/>
            <person name="Griggs A."/>
            <person name="Gujja S."/>
            <person name="Hansen M."/>
            <person name="Howarth C."/>
            <person name="Imamovic A."/>
            <person name="Larimer J."/>
            <person name="McCowan C."/>
            <person name="Murphy C."/>
            <person name="Pearson M."/>
            <person name="Priest M."/>
            <person name="Roberts A."/>
            <person name="Saif S."/>
            <person name="Shea T."/>
            <person name="Sykes S."/>
            <person name="Wortman J."/>
            <person name="Nusbaum C."/>
            <person name="Birren B."/>
        </authorList>
    </citation>
    <scope>NUCLEOTIDE SEQUENCE [LARGE SCALE GENOMIC DNA]</scope>
    <source>
        <strain evidence="4">CBS 10117</strain>
    </source>
</reference>
<keyword evidence="6" id="KW-1185">Reference proteome</keyword>
<sequence length="324" mass="33005">MVGITSLVSLILPLTASIASASHLPPPHKRAGHHDKARKNFEHIHSSDNAPAVANTNNQTIVPRGTSYTGTGTFYYTGLGACGQYSKDSDFMVALNSAQYGGGYPGPQCFKGITIQANGKTVGGVTIMDECPTCGYGSLDLSPGLFTQFASEDAGVISITWWFNDDAPAESTSETPTSTWVAPTSTYTPPTSTWVEPTSTYTPPTSTYTPPASSSTTQWSQAPTSTSTSQAPSSSTITSSAASGSASASASGSIIAHNTTNPYVVVSSNSTAATTAKVSADGSEDTSADSSSSVSVLAGVGNIEGLNGLVAQYGQLVVVAAEAA</sequence>
<evidence type="ECO:0000256" key="2">
    <source>
        <dbReference type="SAM" id="MobiDB-lite"/>
    </source>
</evidence>
<evidence type="ECO:0008006" key="7">
    <source>
        <dbReference type="Google" id="ProtNLM"/>
    </source>
</evidence>
<accession>A0A1A6AAD3</accession>
<dbReference type="Gene3D" id="2.40.40.10">
    <property type="entry name" value="RlpA-like domain"/>
    <property type="match status" value="1"/>
</dbReference>
<dbReference type="EMBL" id="CP144532">
    <property type="protein sequence ID" value="WWC60448.1"/>
    <property type="molecule type" value="Genomic_DNA"/>
</dbReference>
<name>A0A1A6AAD3_9TREE</name>
<evidence type="ECO:0000256" key="3">
    <source>
        <dbReference type="SAM" id="SignalP"/>
    </source>
</evidence>
<dbReference type="InterPro" id="IPR036908">
    <property type="entry name" value="RlpA-like_sf"/>
</dbReference>
<feature type="signal peptide" evidence="3">
    <location>
        <begin position="1"/>
        <end position="21"/>
    </location>
</feature>
<dbReference type="InterPro" id="IPR051477">
    <property type="entry name" value="Expansin_CellWall"/>
</dbReference>
<evidence type="ECO:0000313" key="6">
    <source>
        <dbReference type="Proteomes" id="UP000078595"/>
    </source>
</evidence>
<dbReference type="PANTHER" id="PTHR31836:SF28">
    <property type="entry name" value="SRCR DOMAIN-CONTAINING PROTEIN-RELATED"/>
    <property type="match status" value="1"/>
</dbReference>
<reference evidence="5" key="3">
    <citation type="submission" date="2024-02" db="EMBL/GenBank/DDBJ databases">
        <title>Comparative genomics of Cryptococcus and Kwoniella reveals pathogenesis evolution and contrasting modes of karyotype evolution via chromosome fusion or intercentromeric recombination.</title>
        <authorList>
            <person name="Coelho M.A."/>
            <person name="David-Palma M."/>
            <person name="Shea T."/>
            <person name="Bowers K."/>
            <person name="McGinley-Smith S."/>
            <person name="Mohammad A.W."/>
            <person name="Gnirke A."/>
            <person name="Yurkov A.M."/>
            <person name="Nowrousian M."/>
            <person name="Sun S."/>
            <person name="Cuomo C.A."/>
            <person name="Heitman J."/>
        </authorList>
    </citation>
    <scope>NUCLEOTIDE SEQUENCE</scope>
    <source>
        <strain evidence="5">CBS 10117</strain>
    </source>
</reference>
<gene>
    <name evidence="4" type="ORF">I303_03040</name>
    <name evidence="5" type="ORF">I303_103020</name>
</gene>
<feature type="chain" id="PRO_5008342254" description="B2-aldehyde-forming enzyme" evidence="3">
    <location>
        <begin position="22"/>
        <end position="324"/>
    </location>
</feature>
<evidence type="ECO:0000313" key="4">
    <source>
        <dbReference type="EMBL" id="OBR87018.1"/>
    </source>
</evidence>
<evidence type="ECO:0000256" key="1">
    <source>
        <dbReference type="ARBA" id="ARBA00022729"/>
    </source>
</evidence>
<protein>
    <recommendedName>
        <fullName evidence="7">B2-aldehyde-forming enzyme</fullName>
    </recommendedName>
</protein>
<dbReference type="EMBL" id="KI894029">
    <property type="protein sequence ID" value="OBR87018.1"/>
    <property type="molecule type" value="Genomic_DNA"/>
</dbReference>
<organism evidence="4">
    <name type="scientific">Kwoniella dejecticola CBS 10117</name>
    <dbReference type="NCBI Taxonomy" id="1296121"/>
    <lineage>
        <taxon>Eukaryota</taxon>
        <taxon>Fungi</taxon>
        <taxon>Dikarya</taxon>
        <taxon>Basidiomycota</taxon>
        <taxon>Agaricomycotina</taxon>
        <taxon>Tremellomycetes</taxon>
        <taxon>Tremellales</taxon>
        <taxon>Cryptococcaceae</taxon>
        <taxon>Kwoniella</taxon>
    </lineage>
</organism>
<dbReference type="PANTHER" id="PTHR31836">
    <property type="match status" value="1"/>
</dbReference>